<reference evidence="2" key="1">
    <citation type="submission" date="2014-09" db="EMBL/GenBank/DDBJ databases">
        <authorList>
            <person name="Magalhaes I.L.F."/>
            <person name="Oliveira U."/>
            <person name="Santos F.R."/>
            <person name="Vidigal T.H.D.A."/>
            <person name="Brescovit A.D."/>
            <person name="Santos A.J."/>
        </authorList>
    </citation>
    <scope>NUCLEOTIDE SEQUENCE</scope>
    <source>
        <tissue evidence="2">Shoot tissue taken approximately 20 cm above the soil surface</tissue>
    </source>
</reference>
<name>A0A0A9HL29_ARUDO</name>
<sequence>MVRRAARHAGEQRVGVLGALLVQDLHGRRGVAVPRRPVALLLGRFQPRRHHQKPPDLRSRRHGHVRGDAPI</sequence>
<evidence type="ECO:0000256" key="1">
    <source>
        <dbReference type="SAM" id="MobiDB-lite"/>
    </source>
</evidence>
<reference evidence="2" key="2">
    <citation type="journal article" date="2015" name="Data Brief">
        <title>Shoot transcriptome of the giant reed, Arundo donax.</title>
        <authorList>
            <person name="Barrero R.A."/>
            <person name="Guerrero F.D."/>
            <person name="Moolhuijzen P."/>
            <person name="Goolsby J.A."/>
            <person name="Tidwell J."/>
            <person name="Bellgard S.E."/>
            <person name="Bellgard M.I."/>
        </authorList>
    </citation>
    <scope>NUCLEOTIDE SEQUENCE</scope>
    <source>
        <tissue evidence="2">Shoot tissue taken approximately 20 cm above the soil surface</tissue>
    </source>
</reference>
<proteinExistence type="predicted"/>
<dbReference type="EMBL" id="GBRH01164323">
    <property type="protein sequence ID" value="JAE33573.1"/>
    <property type="molecule type" value="Transcribed_RNA"/>
</dbReference>
<evidence type="ECO:0000313" key="2">
    <source>
        <dbReference type="EMBL" id="JAE33573.1"/>
    </source>
</evidence>
<accession>A0A0A9HL29</accession>
<protein>
    <submittedName>
        <fullName evidence="2">Uncharacterized protein</fullName>
    </submittedName>
</protein>
<dbReference type="AlphaFoldDB" id="A0A0A9HL29"/>
<organism evidence="2">
    <name type="scientific">Arundo donax</name>
    <name type="common">Giant reed</name>
    <name type="synonym">Donax arundinaceus</name>
    <dbReference type="NCBI Taxonomy" id="35708"/>
    <lineage>
        <taxon>Eukaryota</taxon>
        <taxon>Viridiplantae</taxon>
        <taxon>Streptophyta</taxon>
        <taxon>Embryophyta</taxon>
        <taxon>Tracheophyta</taxon>
        <taxon>Spermatophyta</taxon>
        <taxon>Magnoliopsida</taxon>
        <taxon>Liliopsida</taxon>
        <taxon>Poales</taxon>
        <taxon>Poaceae</taxon>
        <taxon>PACMAD clade</taxon>
        <taxon>Arundinoideae</taxon>
        <taxon>Arundineae</taxon>
        <taxon>Arundo</taxon>
    </lineage>
</organism>
<feature type="region of interest" description="Disordered" evidence="1">
    <location>
        <begin position="44"/>
        <end position="71"/>
    </location>
</feature>